<comment type="subcellular location">
    <subcellularLocation>
        <location evidence="1">Secreted</location>
    </subcellularLocation>
</comment>
<dbReference type="VEuPathDB" id="VectorBase:GBRI043072"/>
<dbReference type="Pfam" id="PF22651">
    <property type="entry name" value="OBP47_like"/>
    <property type="match status" value="1"/>
</dbReference>
<sequence length="572" mass="67836">MFQAISSNANVNCNKTLKSYVVKPKSCCSLPSLINEEMRSICQEHANIKGNSTKNSMNPLKKSHQKKHERNCYLQCFLNETGILVNNYEFNEQNMKIYLQNVLNKTPDYMPLYQQSFRKCYKHIRKNHDKKEEKKRRKKRSAAAAAHHHHRRNNNHCQRFGSMIMHCVIKKSVKSCPDNSWLNTKECNDLKEYLQTLKSFHIYHTPQQASTTSSSNYNGLMDSLEKEFQLYFLLLEKQYPLEKDKSDICRQFREFERWQLLKRWCCYRCIPILMMMMMMIGLLFWWYSDLEWFLSAIGRLFLIQLIPYWNWSTLYNENCLIETRSNAMTSMMTTNDALRSSEMEEENCVLCEFIDFIPTETNVTFIFIQQHYLETGVPVIILDSHQILHIEYLFDLIALKSRNFLKTRPCDVSTSLIIKKFFNIEAALLKAEKLLKYKEKKNWFFLQFRNCQFEAVKSARVFIMRPYYYPKHLSPAYTTWLLMSYNYKSKQLQILHTQGLIIIQQLLGTLVIELKAKEPCIVKCPNVHLLLKQGESLVFTTDLWILSYGFITEYSSSNTTSITTIMEIEWDV</sequence>
<dbReference type="AlphaFoldDB" id="A0A1A9X3L2"/>
<keyword evidence="5" id="KW-1133">Transmembrane helix</keyword>
<keyword evidence="3" id="KW-0964">Secreted</keyword>
<keyword evidence="5" id="KW-0812">Transmembrane</keyword>
<evidence type="ECO:0000256" key="4">
    <source>
        <dbReference type="SAM" id="MobiDB-lite"/>
    </source>
</evidence>
<dbReference type="GO" id="GO:0005576">
    <property type="term" value="C:extracellular region"/>
    <property type="evidence" value="ECO:0007669"/>
    <property type="project" value="UniProtKB-SubCell"/>
</dbReference>
<dbReference type="InterPro" id="IPR054577">
    <property type="entry name" value="OBP47-like_dom"/>
</dbReference>
<protein>
    <recommendedName>
        <fullName evidence="6">OBP47-like domain-containing protein</fullName>
    </recommendedName>
</protein>
<evidence type="ECO:0000256" key="2">
    <source>
        <dbReference type="ARBA" id="ARBA00008098"/>
    </source>
</evidence>
<keyword evidence="8" id="KW-1185">Reference proteome</keyword>
<feature type="transmembrane region" description="Helical" evidence="5">
    <location>
        <begin position="265"/>
        <end position="286"/>
    </location>
</feature>
<feature type="domain" description="OBP47-like" evidence="6">
    <location>
        <begin position="69"/>
        <end position="193"/>
    </location>
</feature>
<name>A0A1A9X3L2_9MUSC</name>
<comment type="similarity">
    <text evidence="2">Belongs to the PBP/GOBP family.</text>
</comment>
<organism evidence="7 8">
    <name type="scientific">Glossina brevipalpis</name>
    <dbReference type="NCBI Taxonomy" id="37001"/>
    <lineage>
        <taxon>Eukaryota</taxon>
        <taxon>Metazoa</taxon>
        <taxon>Ecdysozoa</taxon>
        <taxon>Arthropoda</taxon>
        <taxon>Hexapoda</taxon>
        <taxon>Insecta</taxon>
        <taxon>Pterygota</taxon>
        <taxon>Neoptera</taxon>
        <taxon>Endopterygota</taxon>
        <taxon>Diptera</taxon>
        <taxon>Brachycera</taxon>
        <taxon>Muscomorpha</taxon>
        <taxon>Hippoboscoidea</taxon>
        <taxon>Glossinidae</taxon>
        <taxon>Glossina</taxon>
    </lineage>
</organism>
<dbReference type="STRING" id="37001.A0A1A9X3L2"/>
<dbReference type="EnsemblMetazoa" id="GBRI043072-RA">
    <property type="protein sequence ID" value="GBRI043072-PA"/>
    <property type="gene ID" value="GBRI043072"/>
</dbReference>
<dbReference type="Proteomes" id="UP000091820">
    <property type="component" value="Unassembled WGS sequence"/>
</dbReference>
<reference evidence="7" key="2">
    <citation type="submission" date="2020-05" db="UniProtKB">
        <authorList>
            <consortium name="EnsemblMetazoa"/>
        </authorList>
    </citation>
    <scope>IDENTIFICATION</scope>
    <source>
        <strain evidence="7">IAEA</strain>
    </source>
</reference>
<evidence type="ECO:0000313" key="7">
    <source>
        <dbReference type="EnsemblMetazoa" id="GBRI043072-PA"/>
    </source>
</evidence>
<dbReference type="GO" id="GO:0005549">
    <property type="term" value="F:odorant binding"/>
    <property type="evidence" value="ECO:0007669"/>
    <property type="project" value="InterPro"/>
</dbReference>
<reference evidence="8" key="1">
    <citation type="submission" date="2014-03" db="EMBL/GenBank/DDBJ databases">
        <authorList>
            <person name="Aksoy S."/>
            <person name="Warren W."/>
            <person name="Wilson R.K."/>
        </authorList>
    </citation>
    <scope>NUCLEOTIDE SEQUENCE [LARGE SCALE GENOMIC DNA]</scope>
    <source>
        <strain evidence="8">IAEA</strain>
    </source>
</reference>
<dbReference type="Gene3D" id="1.10.238.270">
    <property type="match status" value="1"/>
</dbReference>
<evidence type="ECO:0000313" key="8">
    <source>
        <dbReference type="Proteomes" id="UP000091820"/>
    </source>
</evidence>
<evidence type="ECO:0000256" key="5">
    <source>
        <dbReference type="SAM" id="Phobius"/>
    </source>
</evidence>
<dbReference type="SUPFAM" id="SSF47565">
    <property type="entry name" value="Insect pheromone/odorant-binding proteins"/>
    <property type="match status" value="1"/>
</dbReference>
<dbReference type="PANTHER" id="PTHR21066:SF15">
    <property type="entry name" value="GH25962P-RELATED"/>
    <property type="match status" value="1"/>
</dbReference>
<dbReference type="PANTHER" id="PTHR21066">
    <property type="entry name" value="ODORANT-BINDING PROTEIN 59A-RELATED"/>
    <property type="match status" value="1"/>
</dbReference>
<feature type="region of interest" description="Disordered" evidence="4">
    <location>
        <begin position="126"/>
        <end position="152"/>
    </location>
</feature>
<proteinExistence type="inferred from homology"/>
<dbReference type="InterPro" id="IPR036728">
    <property type="entry name" value="PBP_GOBP_sf"/>
</dbReference>
<dbReference type="InterPro" id="IPR052295">
    <property type="entry name" value="Odorant-binding_protein"/>
</dbReference>
<accession>A0A1A9X3L2</accession>
<evidence type="ECO:0000256" key="3">
    <source>
        <dbReference type="ARBA" id="ARBA00022525"/>
    </source>
</evidence>
<keyword evidence="5" id="KW-0472">Membrane</keyword>
<evidence type="ECO:0000259" key="6">
    <source>
        <dbReference type="Pfam" id="PF22651"/>
    </source>
</evidence>
<evidence type="ECO:0000256" key="1">
    <source>
        <dbReference type="ARBA" id="ARBA00004613"/>
    </source>
</evidence>